<feature type="transmembrane region" description="Helical" evidence="1">
    <location>
        <begin position="32"/>
        <end position="56"/>
    </location>
</feature>
<dbReference type="WBParaSite" id="PEQ_0000757701-mRNA-1">
    <property type="protein sequence ID" value="PEQ_0000757701-mRNA-1"/>
    <property type="gene ID" value="PEQ_0000757701"/>
</dbReference>
<keyword evidence="1" id="KW-0472">Membrane</keyword>
<dbReference type="PANTHER" id="PTHR47632:SF3">
    <property type="entry name" value="G-PROTEIN COUPLED RECEPTORS FAMILY 1 PROFILE DOMAIN-CONTAINING PROTEIN"/>
    <property type="match status" value="1"/>
</dbReference>
<sequence>MSIQLRDFIKEVVKQLSLQYGRKKTRQMRSSTNLYLCALGCSDSAVICTAIFLFCVDSIRRYSLHLSVLFGALSPLVYPAGMTAQMCSVYFTVVAGADCFVQKFGSSISRSCRQFGGAPNQSEDYRPFTLIIESGNVAVAQVACSCKLVTVILATVQTLISNITNESIDLLAGTMPINLLAAVVLECWHATFKSRSLEVCPDPFRFLPTWIGLYETSDWNYLQVTNSLKNNIGWWNRRDNKSAQAGRLRAFRWDFNTFLEKSYMLIYYKYMYSLFLAIGPLVVLVVLNLCIIGASVFSNTESESSSGDTAALVNYIRKAKYFHYEKQGGECKQTSMLLADRKPQTLITKKLINERLLISTQPEMIARFVETPTYLS</sequence>
<evidence type="ECO:0000313" key="2">
    <source>
        <dbReference type="Proteomes" id="UP000887564"/>
    </source>
</evidence>
<accession>A0A914RMD0</accession>
<dbReference type="InterPro" id="IPR053326">
    <property type="entry name" value="GPCR1-like"/>
</dbReference>
<organism evidence="2 3">
    <name type="scientific">Parascaris equorum</name>
    <name type="common">Equine roundworm</name>
    <dbReference type="NCBI Taxonomy" id="6256"/>
    <lineage>
        <taxon>Eukaryota</taxon>
        <taxon>Metazoa</taxon>
        <taxon>Ecdysozoa</taxon>
        <taxon>Nematoda</taxon>
        <taxon>Chromadorea</taxon>
        <taxon>Rhabditida</taxon>
        <taxon>Spirurina</taxon>
        <taxon>Ascaridomorpha</taxon>
        <taxon>Ascaridoidea</taxon>
        <taxon>Ascarididae</taxon>
        <taxon>Parascaris</taxon>
    </lineage>
</organism>
<evidence type="ECO:0000256" key="1">
    <source>
        <dbReference type="SAM" id="Phobius"/>
    </source>
</evidence>
<dbReference type="Gene3D" id="1.20.1070.10">
    <property type="entry name" value="Rhodopsin 7-helix transmembrane proteins"/>
    <property type="match status" value="1"/>
</dbReference>
<keyword evidence="1" id="KW-1133">Transmembrane helix</keyword>
<dbReference type="Proteomes" id="UP000887564">
    <property type="component" value="Unplaced"/>
</dbReference>
<reference evidence="3" key="1">
    <citation type="submission" date="2022-11" db="UniProtKB">
        <authorList>
            <consortium name="WormBaseParasite"/>
        </authorList>
    </citation>
    <scope>IDENTIFICATION</scope>
</reference>
<proteinExistence type="predicted"/>
<feature type="transmembrane region" description="Helical" evidence="1">
    <location>
        <begin position="76"/>
        <end position="101"/>
    </location>
</feature>
<feature type="transmembrane region" description="Helical" evidence="1">
    <location>
        <begin position="270"/>
        <end position="297"/>
    </location>
</feature>
<dbReference type="AlphaFoldDB" id="A0A914RMD0"/>
<keyword evidence="2" id="KW-1185">Reference proteome</keyword>
<evidence type="ECO:0000313" key="3">
    <source>
        <dbReference type="WBParaSite" id="PEQ_0000757701-mRNA-1"/>
    </source>
</evidence>
<keyword evidence="1" id="KW-0812">Transmembrane</keyword>
<protein>
    <submittedName>
        <fullName evidence="3">Anoctamin</fullName>
    </submittedName>
</protein>
<dbReference type="PANTHER" id="PTHR47632">
    <property type="entry name" value="FMRFAMIDE PEPTIDE RECEPTOR FAMILY-RELATED"/>
    <property type="match status" value="1"/>
</dbReference>
<name>A0A914RMD0_PAREQ</name>